<dbReference type="STRING" id="1802689.A3F25_02940"/>
<evidence type="ECO:0000256" key="2">
    <source>
        <dbReference type="ARBA" id="ARBA00004922"/>
    </source>
</evidence>
<accession>A0A1F8G2T0</accession>
<evidence type="ECO:0000256" key="7">
    <source>
        <dbReference type="ARBA" id="ARBA00022692"/>
    </source>
</evidence>
<comment type="catalytic activity">
    <reaction evidence="12">
        <text>a di-trans,poly-cis-dolichyl phosphate + UDP-alpha-D-glucose = a di-trans,poly-cis-dolichyl beta-D-glucosyl phosphate + UDP</text>
        <dbReference type="Rhea" id="RHEA:15401"/>
        <dbReference type="Rhea" id="RHEA-COMP:19498"/>
        <dbReference type="Rhea" id="RHEA-COMP:19502"/>
        <dbReference type="ChEBI" id="CHEBI:57525"/>
        <dbReference type="ChEBI" id="CHEBI:57683"/>
        <dbReference type="ChEBI" id="CHEBI:58223"/>
        <dbReference type="ChEBI" id="CHEBI:58885"/>
        <dbReference type="EC" id="2.4.1.117"/>
    </reaction>
    <physiologicalReaction direction="left-to-right" evidence="12">
        <dbReference type="Rhea" id="RHEA:15402"/>
    </physiologicalReaction>
</comment>
<dbReference type="CDD" id="cd04188">
    <property type="entry name" value="DPG_synthase"/>
    <property type="match status" value="1"/>
</dbReference>
<dbReference type="InterPro" id="IPR001173">
    <property type="entry name" value="Glyco_trans_2-like"/>
</dbReference>
<dbReference type="SUPFAM" id="SSF53448">
    <property type="entry name" value="Nucleotide-diphospho-sugar transferases"/>
    <property type="match status" value="1"/>
</dbReference>
<evidence type="ECO:0000259" key="13">
    <source>
        <dbReference type="Pfam" id="PF00535"/>
    </source>
</evidence>
<name>A0A1F8G2T0_9BACT</name>
<evidence type="ECO:0000256" key="4">
    <source>
        <dbReference type="ARBA" id="ARBA00012583"/>
    </source>
</evidence>
<dbReference type="Proteomes" id="UP000177478">
    <property type="component" value="Unassembled WGS sequence"/>
</dbReference>
<evidence type="ECO:0000313" key="14">
    <source>
        <dbReference type="EMBL" id="OGN19046.1"/>
    </source>
</evidence>
<reference evidence="14 15" key="1">
    <citation type="journal article" date="2016" name="Nat. Commun.">
        <title>Thousands of microbial genomes shed light on interconnected biogeochemical processes in an aquifer system.</title>
        <authorList>
            <person name="Anantharaman K."/>
            <person name="Brown C.T."/>
            <person name="Hug L.A."/>
            <person name="Sharon I."/>
            <person name="Castelle C.J."/>
            <person name="Probst A.J."/>
            <person name="Thomas B.C."/>
            <person name="Singh A."/>
            <person name="Wilkins M.J."/>
            <person name="Karaoz U."/>
            <person name="Brodie E.L."/>
            <person name="Williams K.H."/>
            <person name="Hubbard S.S."/>
            <person name="Banfield J.F."/>
        </authorList>
    </citation>
    <scope>NUCLEOTIDE SEQUENCE [LARGE SCALE GENOMIC DNA]</scope>
</reference>
<dbReference type="InterPro" id="IPR035518">
    <property type="entry name" value="DPG_synthase"/>
</dbReference>
<keyword evidence="7" id="KW-0812">Transmembrane</keyword>
<keyword evidence="6" id="KW-0808">Transferase</keyword>
<comment type="similarity">
    <text evidence="3">Belongs to the glycosyltransferase 2 family.</text>
</comment>
<feature type="domain" description="Glycosyltransferase 2-like" evidence="13">
    <location>
        <begin position="4"/>
        <end position="172"/>
    </location>
</feature>
<evidence type="ECO:0000256" key="1">
    <source>
        <dbReference type="ARBA" id="ARBA00004389"/>
    </source>
</evidence>
<evidence type="ECO:0000313" key="15">
    <source>
        <dbReference type="Proteomes" id="UP000177478"/>
    </source>
</evidence>
<evidence type="ECO:0000256" key="5">
    <source>
        <dbReference type="ARBA" id="ARBA00022676"/>
    </source>
</evidence>
<protein>
    <recommendedName>
        <fullName evidence="4">dolichyl-phosphate beta-glucosyltransferase</fullName>
        <ecNumber evidence="4">2.4.1.117</ecNumber>
    </recommendedName>
</protein>
<evidence type="ECO:0000256" key="8">
    <source>
        <dbReference type="ARBA" id="ARBA00022824"/>
    </source>
</evidence>
<dbReference type="GO" id="GO:0006487">
    <property type="term" value="P:protein N-linked glycosylation"/>
    <property type="evidence" value="ECO:0007669"/>
    <property type="project" value="TreeGrafter"/>
</dbReference>
<dbReference type="Gene3D" id="3.90.550.10">
    <property type="entry name" value="Spore Coat Polysaccharide Biosynthesis Protein SpsA, Chain A"/>
    <property type="match status" value="1"/>
</dbReference>
<evidence type="ECO:0000256" key="12">
    <source>
        <dbReference type="ARBA" id="ARBA00045097"/>
    </source>
</evidence>
<dbReference type="InterPro" id="IPR029044">
    <property type="entry name" value="Nucleotide-diphossugar_trans"/>
</dbReference>
<dbReference type="EC" id="2.4.1.117" evidence="4"/>
<keyword evidence="5" id="KW-0328">Glycosyltransferase</keyword>
<proteinExistence type="inferred from homology"/>
<dbReference type="EMBL" id="MGKD01000024">
    <property type="protein sequence ID" value="OGN19046.1"/>
    <property type="molecule type" value="Genomic_DNA"/>
</dbReference>
<sequence>MYLSVIIPAYNEEKRIGATLLSIHQYLSKQSYQYEILVVNDGSKDGTSTVVSSLKEQVANLVLIDNKKNHGKGWVVKQGVLTAQGDYRLFMDADNSTTVDQVEGFLPYFSQGYDIVAGSRRTTGAKIEVKQNLFRDFLGGAFRFLVHILAPVGVGDSQAGFKAFSRRAAEAVFPQQTIFRWAFDVEILTIAKKLGFKIKEAPINWVNDEQSHVKFGGMVKMFFEVLQVRINLLSGIYG</sequence>
<keyword evidence="11" id="KW-0472">Membrane</keyword>
<evidence type="ECO:0000256" key="3">
    <source>
        <dbReference type="ARBA" id="ARBA00006739"/>
    </source>
</evidence>
<organism evidence="14 15">
    <name type="scientific">Candidatus Yanofskybacteria bacterium RIFCSPHIGHO2_12_FULL_45_19b</name>
    <dbReference type="NCBI Taxonomy" id="1802689"/>
    <lineage>
        <taxon>Bacteria</taxon>
        <taxon>Candidatus Yanofskyibacteriota</taxon>
    </lineage>
</organism>
<evidence type="ECO:0000256" key="9">
    <source>
        <dbReference type="ARBA" id="ARBA00022968"/>
    </source>
</evidence>
<keyword evidence="8" id="KW-0256">Endoplasmic reticulum</keyword>
<comment type="subcellular location">
    <subcellularLocation>
        <location evidence="1">Endoplasmic reticulum membrane</location>
        <topology evidence="1">Single-pass membrane protein</topology>
    </subcellularLocation>
</comment>
<keyword evidence="9" id="KW-0735">Signal-anchor</keyword>
<gene>
    <name evidence="14" type="ORF">A3F25_02940</name>
</gene>
<keyword evidence="10" id="KW-1133">Transmembrane helix</keyword>
<dbReference type="GO" id="GO:0004581">
    <property type="term" value="F:dolichyl-phosphate beta-glucosyltransferase activity"/>
    <property type="evidence" value="ECO:0007669"/>
    <property type="project" value="UniProtKB-EC"/>
</dbReference>
<dbReference type="Pfam" id="PF00535">
    <property type="entry name" value="Glycos_transf_2"/>
    <property type="match status" value="1"/>
</dbReference>
<comment type="caution">
    <text evidence="14">The sequence shown here is derived from an EMBL/GenBank/DDBJ whole genome shotgun (WGS) entry which is preliminary data.</text>
</comment>
<dbReference type="PANTHER" id="PTHR10859:SF91">
    <property type="entry name" value="DOLICHYL-PHOSPHATE BETA-GLUCOSYLTRANSFERASE"/>
    <property type="match status" value="1"/>
</dbReference>
<evidence type="ECO:0000256" key="10">
    <source>
        <dbReference type="ARBA" id="ARBA00022989"/>
    </source>
</evidence>
<evidence type="ECO:0000256" key="11">
    <source>
        <dbReference type="ARBA" id="ARBA00023136"/>
    </source>
</evidence>
<dbReference type="PANTHER" id="PTHR10859">
    <property type="entry name" value="GLYCOSYL TRANSFERASE"/>
    <property type="match status" value="1"/>
</dbReference>
<comment type="pathway">
    <text evidence="2">Protein modification; protein glycosylation.</text>
</comment>
<dbReference type="AlphaFoldDB" id="A0A1F8G2T0"/>
<evidence type="ECO:0000256" key="6">
    <source>
        <dbReference type="ARBA" id="ARBA00022679"/>
    </source>
</evidence>